<proteinExistence type="predicted"/>
<evidence type="ECO:0000313" key="5">
    <source>
        <dbReference type="Proteomes" id="UP000198393"/>
    </source>
</evidence>
<dbReference type="SUPFAM" id="SSF53756">
    <property type="entry name" value="UDP-Glycosyltransferase/glycogen phosphorylase"/>
    <property type="match status" value="1"/>
</dbReference>
<dbReference type="Gene3D" id="3.40.50.2000">
    <property type="entry name" value="Glycogen Phosphorylase B"/>
    <property type="match status" value="2"/>
</dbReference>
<dbReference type="RefSeq" id="WP_089356740.1">
    <property type="nucleotide sequence ID" value="NZ_FZPD01000003.1"/>
</dbReference>
<sequence>MPRILFLTLHRKERSPGQRFRHEQYLAFLEQNGFDVTYSPMLNQKQDKVFYGAGNVFGKVFVGLSALLTRIKDLLRAHKFDYIFIYRDAFFFGTFFEWLLKKSNAKLIFDFDDSIWLQDENPNQTFFQKLKNPSKTGKIISYCDLTIAGNQYLADYAKQHTSNVTIIPTTIDLKEYQRMEVSKDSNKVCIGWSGSFSTIKHFESALEALKVINEKYKDKIYFKVIGDGNYTNKELNINGLPWKAKTEVSDLCEIDIGIMPLPDDEWSKGKCGLKGLQYMALEIPAIMSPVGVNSDIIVDGENGFLAGSTEEWIEKLSLLIEDEQLRKKMGKAGRKTVEENYSVDANKEKWLKAFQF</sequence>
<evidence type="ECO:0000256" key="1">
    <source>
        <dbReference type="ARBA" id="ARBA00022676"/>
    </source>
</evidence>
<keyword evidence="5" id="KW-1185">Reference proteome</keyword>
<accession>A0A239J8B4</accession>
<protein>
    <submittedName>
        <fullName evidence="4">Glycosyltransferase involved in cell wall bisynthesis</fullName>
    </submittedName>
</protein>
<evidence type="ECO:0000313" key="4">
    <source>
        <dbReference type="EMBL" id="SNT01748.1"/>
    </source>
</evidence>
<dbReference type="Pfam" id="PF00534">
    <property type="entry name" value="Glycos_transf_1"/>
    <property type="match status" value="1"/>
</dbReference>
<keyword evidence="1" id="KW-0328">Glycosyltransferase</keyword>
<evidence type="ECO:0000256" key="2">
    <source>
        <dbReference type="ARBA" id="ARBA00022679"/>
    </source>
</evidence>
<dbReference type="Proteomes" id="UP000198393">
    <property type="component" value="Unassembled WGS sequence"/>
</dbReference>
<reference evidence="4 5" key="1">
    <citation type="submission" date="2017-06" db="EMBL/GenBank/DDBJ databases">
        <authorList>
            <person name="Kim H.J."/>
            <person name="Triplett B.A."/>
        </authorList>
    </citation>
    <scope>NUCLEOTIDE SEQUENCE [LARGE SCALE GENOMIC DNA]</scope>
    <source>
        <strain evidence="4 5">DSM 19307</strain>
    </source>
</reference>
<dbReference type="InterPro" id="IPR001296">
    <property type="entry name" value="Glyco_trans_1"/>
</dbReference>
<dbReference type="EMBL" id="FZPD01000003">
    <property type="protein sequence ID" value="SNT01748.1"/>
    <property type="molecule type" value="Genomic_DNA"/>
</dbReference>
<gene>
    <name evidence="4" type="ORF">SAMN05421640_2024</name>
</gene>
<organism evidence="4 5">
    <name type="scientific">Ekhidna lutea</name>
    <dbReference type="NCBI Taxonomy" id="447679"/>
    <lineage>
        <taxon>Bacteria</taxon>
        <taxon>Pseudomonadati</taxon>
        <taxon>Bacteroidota</taxon>
        <taxon>Cytophagia</taxon>
        <taxon>Cytophagales</taxon>
        <taxon>Reichenbachiellaceae</taxon>
        <taxon>Ekhidna</taxon>
    </lineage>
</organism>
<feature type="domain" description="Glycosyl transferase family 1" evidence="3">
    <location>
        <begin position="178"/>
        <end position="335"/>
    </location>
</feature>
<dbReference type="GO" id="GO:0016757">
    <property type="term" value="F:glycosyltransferase activity"/>
    <property type="evidence" value="ECO:0007669"/>
    <property type="project" value="UniProtKB-KW"/>
</dbReference>
<dbReference type="AlphaFoldDB" id="A0A239J8B4"/>
<dbReference type="PANTHER" id="PTHR12526">
    <property type="entry name" value="GLYCOSYLTRANSFERASE"/>
    <property type="match status" value="1"/>
</dbReference>
<name>A0A239J8B4_EKHLU</name>
<dbReference type="OrthoDB" id="9815351at2"/>
<dbReference type="CDD" id="cd03801">
    <property type="entry name" value="GT4_PimA-like"/>
    <property type="match status" value="1"/>
</dbReference>
<dbReference type="PANTHER" id="PTHR12526:SF629">
    <property type="entry name" value="TEICHURONIC ACID BIOSYNTHESIS GLYCOSYLTRANSFERASE TUAH-RELATED"/>
    <property type="match status" value="1"/>
</dbReference>
<evidence type="ECO:0000259" key="3">
    <source>
        <dbReference type="Pfam" id="PF00534"/>
    </source>
</evidence>
<keyword evidence="2 4" id="KW-0808">Transferase</keyword>